<accession>A0A8C6MM20</accession>
<feature type="compositionally biased region" description="Basic residues" evidence="1">
    <location>
        <begin position="283"/>
        <end position="295"/>
    </location>
</feature>
<dbReference type="InterPro" id="IPR036420">
    <property type="entry name" value="BRCT_dom_sf"/>
</dbReference>
<keyword evidence="4" id="KW-1185">Reference proteome</keyword>
<feature type="compositionally biased region" description="Low complexity" evidence="1">
    <location>
        <begin position="558"/>
        <end position="569"/>
    </location>
</feature>
<sequence>MPLLNVSADVVAYVDVWSSDKRANYSKSFIQQLEKMGAQASNRFNKQVTHVIFNNGHPATWRKAKKTDVRLVSALWVGRCYDDGERADEDLFPAVNDESNPVMKNRKHRCMLPKDSPEKTTNSNWRLKKKLDKMLKDLPSIEPDVTDKSPVIIDHENGIIYSPALKRSNYMAQRLRDMKDKHENISPTSSQMAASCSPTEQTPSLGSSPTVFKFQLNDQSDDPDASPAELGCSPDKEEDPDHLEHESSKPWLSPCRDLPERFSSFQDCPEFENQGDKEEKLSKSRRTSIRIKAQHSPKFENQENKKEKNNLKSRTSVRKQAKFKPGDSLSSPILDKADGRRVSPKAKSQSLIKSAKKLPYKCENKQIMTAEKSCTDTKGPVSPGAACPSSAATLVDATTEISKQSFLLKNTLLRTPKTHRMSLSALVRSGSLCREQKSVAMGSTGDDAADVFEDYFCPANNKRLLLPNLPESSIQIPFELDSATKKRKEKRRESCSSSTKKLKLEISSPSINHPSQTSRKNLSQHDVPDSLPALDSQSVNERQRQSTSKRDAGKHRPSSSSSSGQPPSQTEDISELEPQKNSDFPIFSHTAGSGGNECLVAAGFTEIPSEFGENHNKQVSLRRQKMVTKTKAMRTLVMTSMPSEKQNTVVQVVKALGGFSIVDRVCESTTHVVSGGHRRTLNILLGIARGCWILSFEWILWCLEQSHWIPEEPYELSEQFPAAQICRLQRHLSAGEHQQDLFQNLPAMFVSQHSQPPSQTLVELIELCGGQTCKTVRRAGICIGRHSGRRPEGCRMLSEQWILDCITHLKIQSYDTYYMA</sequence>
<dbReference type="Pfam" id="PF16589">
    <property type="entry name" value="BRCT_2"/>
    <property type="match status" value="1"/>
</dbReference>
<dbReference type="FunFam" id="3.40.50.10190:FF:000047">
    <property type="entry name" value="Microcephalin"/>
    <property type="match status" value="1"/>
</dbReference>
<dbReference type="CDD" id="cd17716">
    <property type="entry name" value="BRCT_microcephalin_rpt1"/>
    <property type="match status" value="1"/>
</dbReference>
<dbReference type="InterPro" id="IPR001357">
    <property type="entry name" value="BRCT_dom"/>
</dbReference>
<organism evidence="3 4">
    <name type="scientific">Nothobranchius furzeri</name>
    <name type="common">Turquoise killifish</name>
    <dbReference type="NCBI Taxonomy" id="105023"/>
    <lineage>
        <taxon>Eukaryota</taxon>
        <taxon>Metazoa</taxon>
        <taxon>Chordata</taxon>
        <taxon>Craniata</taxon>
        <taxon>Vertebrata</taxon>
        <taxon>Euteleostomi</taxon>
        <taxon>Actinopterygii</taxon>
        <taxon>Neopterygii</taxon>
        <taxon>Teleostei</taxon>
        <taxon>Neoteleostei</taxon>
        <taxon>Acanthomorphata</taxon>
        <taxon>Ovalentaria</taxon>
        <taxon>Atherinomorphae</taxon>
        <taxon>Cyprinodontiformes</taxon>
        <taxon>Nothobranchiidae</taxon>
        <taxon>Nothobranchius</taxon>
    </lineage>
</organism>
<feature type="region of interest" description="Disordered" evidence="1">
    <location>
        <begin position="182"/>
        <end position="350"/>
    </location>
</feature>
<feature type="compositionally biased region" description="Polar residues" evidence="1">
    <location>
        <begin position="185"/>
        <end position="210"/>
    </location>
</feature>
<dbReference type="SMART" id="SM00292">
    <property type="entry name" value="BRCT"/>
    <property type="match status" value="3"/>
</dbReference>
<feature type="domain" description="BRCT" evidence="2">
    <location>
        <begin position="33"/>
        <end position="94"/>
    </location>
</feature>
<dbReference type="PROSITE" id="PS50172">
    <property type="entry name" value="BRCT"/>
    <property type="match status" value="3"/>
</dbReference>
<feature type="compositionally biased region" description="Basic and acidic residues" evidence="1">
    <location>
        <begin position="541"/>
        <end position="551"/>
    </location>
</feature>
<dbReference type="Gene3D" id="3.40.50.10190">
    <property type="entry name" value="BRCT domain"/>
    <property type="match status" value="3"/>
</dbReference>
<dbReference type="CDD" id="cd17736">
    <property type="entry name" value="BRCT_microcephalin_rpt2"/>
    <property type="match status" value="1"/>
</dbReference>
<dbReference type="PANTHER" id="PTHR14625">
    <property type="entry name" value="MICROCEPHALIN"/>
    <property type="match status" value="1"/>
</dbReference>
<name>A0A8C6MM20_NOTFU</name>
<reference evidence="3" key="1">
    <citation type="submission" date="2025-08" db="UniProtKB">
        <authorList>
            <consortium name="Ensembl"/>
        </authorList>
    </citation>
    <scope>IDENTIFICATION</scope>
</reference>
<evidence type="ECO:0000256" key="1">
    <source>
        <dbReference type="SAM" id="MobiDB-lite"/>
    </source>
</evidence>
<gene>
    <name evidence="3" type="primary">MCPH1</name>
</gene>
<dbReference type="CDD" id="cd17751">
    <property type="entry name" value="BRCT_microcephalin_rpt3"/>
    <property type="match status" value="1"/>
</dbReference>
<feature type="region of interest" description="Disordered" evidence="1">
    <location>
        <begin position="483"/>
        <end position="588"/>
    </location>
</feature>
<evidence type="ECO:0000259" key="2">
    <source>
        <dbReference type="PROSITE" id="PS50172"/>
    </source>
</evidence>
<feature type="compositionally biased region" description="Polar residues" evidence="1">
    <location>
        <begin position="507"/>
        <end position="521"/>
    </location>
</feature>
<dbReference type="GeneTree" id="ENSGT00390000018842"/>
<dbReference type="Ensembl" id="ENSNFUT00015036992.1">
    <property type="protein sequence ID" value="ENSNFUP00015035425.1"/>
    <property type="gene ID" value="ENSNFUG00015017216.1"/>
</dbReference>
<dbReference type="Proteomes" id="UP000694548">
    <property type="component" value="Unassembled WGS sequence"/>
</dbReference>
<dbReference type="AlphaFoldDB" id="A0A8C6MM20"/>
<evidence type="ECO:0000313" key="3">
    <source>
        <dbReference type="Ensembl" id="ENSNFUP00015035425.1"/>
    </source>
</evidence>
<proteinExistence type="predicted"/>
<evidence type="ECO:0000313" key="4">
    <source>
        <dbReference type="Proteomes" id="UP000694548"/>
    </source>
</evidence>
<protein>
    <submittedName>
        <fullName evidence="3">Microcephalin 1</fullName>
    </submittedName>
</protein>
<dbReference type="SUPFAM" id="SSF52113">
    <property type="entry name" value="BRCT domain"/>
    <property type="match status" value="3"/>
</dbReference>
<reference evidence="3" key="2">
    <citation type="submission" date="2025-09" db="UniProtKB">
        <authorList>
            <consortium name="Ensembl"/>
        </authorList>
    </citation>
    <scope>IDENTIFICATION</scope>
</reference>
<dbReference type="Pfam" id="PF12738">
    <property type="entry name" value="PTCB-BRCT"/>
    <property type="match status" value="1"/>
</dbReference>
<feature type="domain" description="BRCT" evidence="2">
    <location>
        <begin position="737"/>
        <end position="819"/>
    </location>
</feature>
<dbReference type="PANTHER" id="PTHR14625:SF3">
    <property type="entry name" value="MICROCEPHALIN"/>
    <property type="match status" value="1"/>
</dbReference>
<dbReference type="InterPro" id="IPR022047">
    <property type="entry name" value="Microcephalin-like"/>
</dbReference>
<feature type="compositionally biased region" description="Basic and acidic residues" evidence="1">
    <location>
        <begin position="297"/>
        <end position="310"/>
    </location>
</feature>
<feature type="domain" description="BRCT" evidence="2">
    <location>
        <begin position="625"/>
        <end position="716"/>
    </location>
</feature>
<dbReference type="GO" id="GO:0000278">
    <property type="term" value="P:mitotic cell cycle"/>
    <property type="evidence" value="ECO:0007669"/>
    <property type="project" value="TreeGrafter"/>
</dbReference>